<evidence type="ECO:0000259" key="2">
    <source>
        <dbReference type="Pfam" id="PF01471"/>
    </source>
</evidence>
<dbReference type="EMBL" id="BNAV01000010">
    <property type="protein sequence ID" value="GHF75077.1"/>
    <property type="molecule type" value="Genomic_DNA"/>
</dbReference>
<comment type="caution">
    <text evidence="3">The sequence shown here is derived from an EMBL/GenBank/DDBJ whole genome shotgun (WGS) entry which is preliminary data.</text>
</comment>
<dbReference type="RefSeq" id="WP_145937091.1">
    <property type="nucleotide sequence ID" value="NZ_BNAV01000010.1"/>
</dbReference>
<proteinExistence type="predicted"/>
<accession>A0A8H9MCX1</accession>
<feature type="domain" description="Peptidoglycan binding-like" evidence="2">
    <location>
        <begin position="314"/>
        <end position="371"/>
    </location>
</feature>
<evidence type="ECO:0000256" key="1">
    <source>
        <dbReference type="SAM" id="MobiDB-lite"/>
    </source>
</evidence>
<dbReference type="SUPFAM" id="SSF47090">
    <property type="entry name" value="PGBD-like"/>
    <property type="match status" value="2"/>
</dbReference>
<feature type="region of interest" description="Disordered" evidence="1">
    <location>
        <begin position="207"/>
        <end position="229"/>
    </location>
</feature>
<name>A0A8H9MCX1_9PSEU</name>
<protein>
    <recommendedName>
        <fullName evidence="2">Peptidoglycan binding-like domain-containing protein</fullName>
    </recommendedName>
</protein>
<organism evidence="3 4">
    <name type="scientific">Amycolatopsis bartoniae</name>
    <dbReference type="NCBI Taxonomy" id="941986"/>
    <lineage>
        <taxon>Bacteria</taxon>
        <taxon>Bacillati</taxon>
        <taxon>Actinomycetota</taxon>
        <taxon>Actinomycetes</taxon>
        <taxon>Pseudonocardiales</taxon>
        <taxon>Pseudonocardiaceae</taxon>
        <taxon>Amycolatopsis</taxon>
    </lineage>
</organism>
<feature type="domain" description="Peptidoglycan binding-like" evidence="2">
    <location>
        <begin position="229"/>
        <end position="286"/>
    </location>
</feature>
<dbReference type="Proteomes" id="UP000658656">
    <property type="component" value="Unassembled WGS sequence"/>
</dbReference>
<dbReference type="InterPro" id="IPR036366">
    <property type="entry name" value="PGBDSf"/>
</dbReference>
<dbReference type="InterPro" id="IPR036365">
    <property type="entry name" value="PGBD-like_sf"/>
</dbReference>
<keyword evidence="4" id="KW-1185">Reference proteome</keyword>
<dbReference type="PANTHER" id="PTHR41533:SF1">
    <property type="entry name" value="L,D-TRANSPEPTIDASE YCBB-RELATED"/>
    <property type="match status" value="1"/>
</dbReference>
<gene>
    <name evidence="3" type="ORF">GCM10017566_56190</name>
</gene>
<dbReference type="PANTHER" id="PTHR41533">
    <property type="entry name" value="L,D-TRANSPEPTIDASE HI_1667-RELATED"/>
    <property type="match status" value="1"/>
</dbReference>
<evidence type="ECO:0000313" key="3">
    <source>
        <dbReference type="EMBL" id="GHF75077.1"/>
    </source>
</evidence>
<dbReference type="AlphaFoldDB" id="A0A8H9MCX1"/>
<dbReference type="OrthoDB" id="9815541at2"/>
<dbReference type="InterPro" id="IPR052905">
    <property type="entry name" value="LD-transpeptidase_YkuD-like"/>
</dbReference>
<dbReference type="Gene3D" id="1.10.101.10">
    <property type="entry name" value="PGBD-like superfamily/PGBD"/>
    <property type="match status" value="2"/>
</dbReference>
<feature type="region of interest" description="Disordered" evidence="1">
    <location>
        <begin position="289"/>
        <end position="315"/>
    </location>
</feature>
<reference evidence="3" key="2">
    <citation type="submission" date="2020-09" db="EMBL/GenBank/DDBJ databases">
        <authorList>
            <person name="Sun Q."/>
            <person name="Zhou Y."/>
        </authorList>
    </citation>
    <scope>NUCLEOTIDE SEQUENCE</scope>
    <source>
        <strain evidence="3">CGMCC 4.7679</strain>
    </source>
</reference>
<dbReference type="Pfam" id="PF01471">
    <property type="entry name" value="PG_binding_1"/>
    <property type="match status" value="2"/>
</dbReference>
<evidence type="ECO:0000313" key="4">
    <source>
        <dbReference type="Proteomes" id="UP000658656"/>
    </source>
</evidence>
<reference evidence="3" key="1">
    <citation type="journal article" date="2014" name="Int. J. Syst. Evol. Microbiol.">
        <title>Complete genome sequence of Corynebacterium casei LMG S-19264T (=DSM 44701T), isolated from a smear-ripened cheese.</title>
        <authorList>
            <consortium name="US DOE Joint Genome Institute (JGI-PGF)"/>
            <person name="Walter F."/>
            <person name="Albersmeier A."/>
            <person name="Kalinowski J."/>
            <person name="Ruckert C."/>
        </authorList>
    </citation>
    <scope>NUCLEOTIDE SEQUENCE</scope>
    <source>
        <strain evidence="3">CGMCC 4.7679</strain>
    </source>
</reference>
<sequence>MSRVEVWATGLECRVRQESEDEIYGSVQVGSADRQPHPALKFPDSGYLRMGPDGQRIHTMQALLYSGPPQDLGLVATLAEFDSGDVEQEKQVLADAAAAAITTALAAYTAGLGAAAAPLIDLLARGLVNFGAGVLGISNDIYNPQAAALPADALLQADSRRRTLTRPDDPRSLAWTDVIILSGRDDGGDYGEYGLYLDVRVSAPTPAETSAQAEENAAGTPTLRRGSAGPAVRKLQRLLNARLTDLVPIAVDGQFGPATEGRAREFQSRTGLVVDGIVGPRTWAALTGQAPDPGTAQAEENAAGTPTLRRGSAGPAVRKLQRLLNARMPELTPIAVDGQFGPATDARVREFQRRAALAVDGVVGPNTWRALGQ</sequence>
<dbReference type="InterPro" id="IPR002477">
    <property type="entry name" value="Peptidoglycan-bd-like"/>
</dbReference>